<reference evidence="2 3" key="1">
    <citation type="journal article" date="2023" name="Plants (Basel)">
        <title>Bridging the Gap: Combining Genomics and Transcriptomics Approaches to Understand Stylosanthes scabra, an Orphan Legume from the Brazilian Caatinga.</title>
        <authorList>
            <person name="Ferreira-Neto J.R.C."/>
            <person name="da Silva M.D."/>
            <person name="Binneck E."/>
            <person name="de Melo N.F."/>
            <person name="da Silva R.H."/>
            <person name="de Melo A.L.T.M."/>
            <person name="Pandolfi V."/>
            <person name="Bustamante F.O."/>
            <person name="Brasileiro-Vidal A.C."/>
            <person name="Benko-Iseppon A.M."/>
        </authorList>
    </citation>
    <scope>NUCLEOTIDE SEQUENCE [LARGE SCALE GENOMIC DNA]</scope>
    <source>
        <tissue evidence="2">Leaves</tissue>
    </source>
</reference>
<feature type="compositionally biased region" description="Pro residues" evidence="1">
    <location>
        <begin position="96"/>
        <end position="117"/>
    </location>
</feature>
<accession>A0ABU6YEJ1</accession>
<protein>
    <submittedName>
        <fullName evidence="2">Uncharacterized protein</fullName>
    </submittedName>
</protein>
<proteinExistence type="predicted"/>
<evidence type="ECO:0000256" key="1">
    <source>
        <dbReference type="SAM" id="MobiDB-lite"/>
    </source>
</evidence>
<evidence type="ECO:0000313" key="2">
    <source>
        <dbReference type="EMBL" id="MED6208827.1"/>
    </source>
</evidence>
<dbReference type="EMBL" id="JASCZI010241978">
    <property type="protein sequence ID" value="MED6208827.1"/>
    <property type="molecule type" value="Genomic_DNA"/>
</dbReference>
<evidence type="ECO:0000313" key="3">
    <source>
        <dbReference type="Proteomes" id="UP001341840"/>
    </source>
</evidence>
<keyword evidence="3" id="KW-1185">Reference proteome</keyword>
<name>A0ABU6YEJ1_9FABA</name>
<sequence length="117" mass="13368">MTNPLDGIHLHNSWPNPGSVTCQPSPKTIRMSNINLRISVKKFPPASNPPINYEELERIHQKENQEMMDMQKQIAIRLNQMAEILQKSICQQIQPQPQPPIPNPLSPQPLPNPKRIP</sequence>
<organism evidence="2 3">
    <name type="scientific">Stylosanthes scabra</name>
    <dbReference type="NCBI Taxonomy" id="79078"/>
    <lineage>
        <taxon>Eukaryota</taxon>
        <taxon>Viridiplantae</taxon>
        <taxon>Streptophyta</taxon>
        <taxon>Embryophyta</taxon>
        <taxon>Tracheophyta</taxon>
        <taxon>Spermatophyta</taxon>
        <taxon>Magnoliopsida</taxon>
        <taxon>eudicotyledons</taxon>
        <taxon>Gunneridae</taxon>
        <taxon>Pentapetalae</taxon>
        <taxon>rosids</taxon>
        <taxon>fabids</taxon>
        <taxon>Fabales</taxon>
        <taxon>Fabaceae</taxon>
        <taxon>Papilionoideae</taxon>
        <taxon>50 kb inversion clade</taxon>
        <taxon>dalbergioids sensu lato</taxon>
        <taxon>Dalbergieae</taxon>
        <taxon>Pterocarpus clade</taxon>
        <taxon>Stylosanthes</taxon>
    </lineage>
</organism>
<comment type="caution">
    <text evidence="2">The sequence shown here is derived from an EMBL/GenBank/DDBJ whole genome shotgun (WGS) entry which is preliminary data.</text>
</comment>
<feature type="region of interest" description="Disordered" evidence="1">
    <location>
        <begin position="89"/>
        <end position="117"/>
    </location>
</feature>
<dbReference type="Proteomes" id="UP001341840">
    <property type="component" value="Unassembled WGS sequence"/>
</dbReference>
<gene>
    <name evidence="2" type="ORF">PIB30_048809</name>
</gene>